<dbReference type="Gramene" id="CMP115CT">
    <property type="protein sequence ID" value="CMP115CT"/>
    <property type="gene ID" value="CMP115C"/>
</dbReference>
<dbReference type="Pfam" id="PF09830">
    <property type="entry name" value="ATP_transf"/>
    <property type="match status" value="1"/>
</dbReference>
<evidence type="ECO:0000313" key="5">
    <source>
        <dbReference type="EMBL" id="BAM81758.1"/>
    </source>
</evidence>
<dbReference type="KEGG" id="cme:CYME_CMP115C"/>
<dbReference type="GO" id="GO:0003877">
    <property type="term" value="F:ATP:ADP adenylyltransferase activity"/>
    <property type="evidence" value="ECO:0007669"/>
    <property type="project" value="InterPro"/>
</dbReference>
<evidence type="ECO:0000259" key="4">
    <source>
        <dbReference type="Pfam" id="PF19327"/>
    </source>
</evidence>
<evidence type="ECO:0000256" key="1">
    <source>
        <dbReference type="PIRSR" id="PIRSR000846-1"/>
    </source>
</evidence>
<proteinExistence type="predicted"/>
<dbReference type="Proteomes" id="UP000007014">
    <property type="component" value="Chromosome 16"/>
</dbReference>
<dbReference type="STRING" id="280699.M1VK29"/>
<dbReference type="OMA" id="DPFENPP"/>
<dbReference type="InterPro" id="IPR043171">
    <property type="entry name" value="Ap4A_phos1/2-like"/>
</dbReference>
<name>M1VK29_CYAM1</name>
<evidence type="ECO:0000256" key="2">
    <source>
        <dbReference type="SAM" id="MobiDB-lite"/>
    </source>
</evidence>
<sequence>MQLWLADAVARAVVHARAKGAIFGIETTSTVVLDHGIPFLVRIVSSLRDKPVNEQGESAASSEEPPGPVDAADGALGLAERAATSHVELGVFPDPFLPYEEDLYVGDVPPAHVCLLNKFNVVEGHLLVVTRAFREQTHLLDSGDCTAIWHCLRQYPGLGFYNSGKVAGASQRHKHLQLIPVAGVEAVPIHEKVEEAARSREEQTGCFVVPALPFKHAIIGMHDLYSESKSDAEIGAAMHSRYMQLLHFTIEELGVPASSWMAWEARSHHPPASAVGHPANDSETAHPFPYNLLLTSNWMMLVPRRHEKFLGDISVNALGFAGFLLAKNESQRDLIVKHGPLKVLAQVGIPWNH</sequence>
<dbReference type="InterPro" id="IPR009163">
    <property type="entry name" value="Ap4A_phos1/2"/>
</dbReference>
<accession>M1VK29</accession>
<dbReference type="InterPro" id="IPR036265">
    <property type="entry name" value="HIT-like_sf"/>
</dbReference>
<feature type="domain" description="Ap4A phosphorylase 1/2 N-terminal" evidence="4">
    <location>
        <begin position="5"/>
        <end position="66"/>
    </location>
</feature>
<dbReference type="PIRSF" id="PIRSF000846">
    <property type="entry name" value="ATP_adenylyltr"/>
    <property type="match status" value="1"/>
</dbReference>
<dbReference type="eggNOG" id="ENOG502QRAQ">
    <property type="taxonomic scope" value="Eukaryota"/>
</dbReference>
<feature type="region of interest" description="Disordered" evidence="2">
    <location>
        <begin position="52"/>
        <end position="73"/>
    </location>
</feature>
<dbReference type="PANTHER" id="PTHR38420:SF1">
    <property type="entry name" value="PUTATIVE (AFU_ORTHOLOGUE AFUA_5G14690)-RELATED"/>
    <property type="match status" value="1"/>
</dbReference>
<dbReference type="AlphaFoldDB" id="M1VK29"/>
<dbReference type="GO" id="GO:0009117">
    <property type="term" value="P:nucleotide metabolic process"/>
    <property type="evidence" value="ECO:0007669"/>
    <property type="project" value="InterPro"/>
</dbReference>
<dbReference type="PANTHER" id="PTHR38420">
    <property type="entry name" value="AP-4-A PHOSPHORYLASE II"/>
    <property type="match status" value="1"/>
</dbReference>
<organism evidence="5 6">
    <name type="scientific">Cyanidioschyzon merolae (strain NIES-3377 / 10D)</name>
    <name type="common">Unicellular red alga</name>
    <dbReference type="NCBI Taxonomy" id="280699"/>
    <lineage>
        <taxon>Eukaryota</taxon>
        <taxon>Rhodophyta</taxon>
        <taxon>Bangiophyceae</taxon>
        <taxon>Cyanidiales</taxon>
        <taxon>Cyanidiaceae</taxon>
        <taxon>Cyanidioschyzon</taxon>
    </lineage>
</organism>
<protein>
    <submittedName>
        <fullName evidence="5">Similar to Ap-4-A phosphorylase II</fullName>
    </submittedName>
</protein>
<dbReference type="InterPro" id="IPR019200">
    <property type="entry name" value="ATP_adenylylTrfase_C"/>
</dbReference>
<keyword evidence="6" id="KW-1185">Reference proteome</keyword>
<reference evidence="5 6" key="2">
    <citation type="journal article" date="2007" name="BMC Biol.">
        <title>A 100%-complete sequence reveals unusually simple genomic features in the hot-spring red alga Cyanidioschyzon merolae.</title>
        <authorList>
            <person name="Nozaki H."/>
            <person name="Takano H."/>
            <person name="Misumi O."/>
            <person name="Terasawa K."/>
            <person name="Matsuzaki M."/>
            <person name="Maruyama S."/>
            <person name="Nishida K."/>
            <person name="Yagisawa F."/>
            <person name="Yoshida Y."/>
            <person name="Fujiwara T."/>
            <person name="Takio S."/>
            <person name="Tamura K."/>
            <person name="Chung S.J."/>
            <person name="Nakamura S."/>
            <person name="Kuroiwa H."/>
            <person name="Tanaka K."/>
            <person name="Sato N."/>
            <person name="Kuroiwa T."/>
        </authorList>
    </citation>
    <scope>NUCLEOTIDE SEQUENCE [LARGE SCALE GENOMIC DNA]</scope>
    <source>
        <strain evidence="5 6">10D</strain>
    </source>
</reference>
<dbReference type="EMBL" id="AP006498">
    <property type="protein sequence ID" value="BAM81758.1"/>
    <property type="molecule type" value="Genomic_DNA"/>
</dbReference>
<dbReference type="Gene3D" id="3.30.428.70">
    <property type="match status" value="1"/>
</dbReference>
<feature type="domain" description="ATP adenylyltransferase C-terminal" evidence="3">
    <location>
        <begin position="210"/>
        <end position="350"/>
    </location>
</feature>
<dbReference type="OrthoDB" id="4534at2759"/>
<dbReference type="SUPFAM" id="SSF54197">
    <property type="entry name" value="HIT-like"/>
    <property type="match status" value="1"/>
</dbReference>
<dbReference type="GO" id="GO:0005524">
    <property type="term" value="F:ATP binding"/>
    <property type="evidence" value="ECO:0007669"/>
    <property type="project" value="InterPro"/>
</dbReference>
<evidence type="ECO:0000259" key="3">
    <source>
        <dbReference type="Pfam" id="PF09830"/>
    </source>
</evidence>
<feature type="domain" description="Ap4A phosphorylase 1/2 N-terminal" evidence="4">
    <location>
        <begin position="93"/>
        <end position="191"/>
    </location>
</feature>
<evidence type="ECO:0000313" key="6">
    <source>
        <dbReference type="Proteomes" id="UP000007014"/>
    </source>
</evidence>
<dbReference type="RefSeq" id="XP_005537794.1">
    <property type="nucleotide sequence ID" value="XM_005537737.1"/>
</dbReference>
<dbReference type="HOGENOM" id="CLU_049915_3_0_1"/>
<dbReference type="Pfam" id="PF19327">
    <property type="entry name" value="Ap4A_phos_N"/>
    <property type="match status" value="2"/>
</dbReference>
<feature type="active site" description="Nucleophile" evidence="1">
    <location>
        <position position="175"/>
    </location>
</feature>
<dbReference type="InterPro" id="IPR045759">
    <property type="entry name" value="Ap4A_phos1/2_N"/>
</dbReference>
<gene>
    <name evidence="5" type="ORF">CYME_CMP115C</name>
</gene>
<dbReference type="GeneID" id="16996051"/>
<reference evidence="5 6" key="1">
    <citation type="journal article" date="2004" name="Nature">
        <title>Genome sequence of the ultrasmall unicellular red alga Cyanidioschyzon merolae 10D.</title>
        <authorList>
            <person name="Matsuzaki M."/>
            <person name="Misumi O."/>
            <person name="Shin-i T."/>
            <person name="Maruyama S."/>
            <person name="Takahara M."/>
            <person name="Miyagishima S."/>
            <person name="Mori T."/>
            <person name="Nishida K."/>
            <person name="Yagisawa F."/>
            <person name="Nishida K."/>
            <person name="Yoshida Y."/>
            <person name="Nishimura Y."/>
            <person name="Nakao S."/>
            <person name="Kobayashi T."/>
            <person name="Momoyama Y."/>
            <person name="Higashiyama T."/>
            <person name="Minoda A."/>
            <person name="Sano M."/>
            <person name="Nomoto H."/>
            <person name="Oishi K."/>
            <person name="Hayashi H."/>
            <person name="Ohta F."/>
            <person name="Nishizaka S."/>
            <person name="Haga S."/>
            <person name="Miura S."/>
            <person name="Morishita T."/>
            <person name="Kabeya Y."/>
            <person name="Terasawa K."/>
            <person name="Suzuki Y."/>
            <person name="Ishii Y."/>
            <person name="Asakawa S."/>
            <person name="Takano H."/>
            <person name="Ohta N."/>
            <person name="Kuroiwa H."/>
            <person name="Tanaka K."/>
            <person name="Shimizu N."/>
            <person name="Sugano S."/>
            <person name="Sato N."/>
            <person name="Nozaki H."/>
            <person name="Ogasawara N."/>
            <person name="Kohara Y."/>
            <person name="Kuroiwa T."/>
        </authorList>
    </citation>
    <scope>NUCLEOTIDE SEQUENCE [LARGE SCALE GENOMIC DNA]</scope>
    <source>
        <strain evidence="5 6">10D</strain>
    </source>
</reference>